<evidence type="ECO:0000256" key="7">
    <source>
        <dbReference type="ARBA" id="ARBA00022793"/>
    </source>
</evidence>
<evidence type="ECO:0000259" key="15">
    <source>
        <dbReference type="Pfam" id="PF10000"/>
    </source>
</evidence>
<dbReference type="Proteomes" id="UP000760494">
    <property type="component" value="Unassembled WGS sequence"/>
</dbReference>
<comment type="catalytic activity">
    <reaction evidence="1">
        <text>a 2-oxocarboxylate + H(+) = an aldehyde + CO2</text>
        <dbReference type="Rhea" id="RHEA:11628"/>
        <dbReference type="ChEBI" id="CHEBI:15378"/>
        <dbReference type="ChEBI" id="CHEBI:16526"/>
        <dbReference type="ChEBI" id="CHEBI:17478"/>
        <dbReference type="ChEBI" id="CHEBI:35179"/>
        <dbReference type="EC" id="4.1.1.1"/>
    </reaction>
</comment>
<dbReference type="InterPro" id="IPR012110">
    <property type="entry name" value="PDC/IPDC-like"/>
</dbReference>
<dbReference type="Pfam" id="PF02776">
    <property type="entry name" value="TPP_enzyme_N"/>
    <property type="match status" value="1"/>
</dbReference>
<dbReference type="EMBL" id="CABFJX010000013">
    <property type="protein sequence ID" value="VTT57818.1"/>
    <property type="molecule type" value="Genomic_DNA"/>
</dbReference>
<dbReference type="Gene3D" id="3.30.2130.10">
    <property type="entry name" value="VC0802-like"/>
    <property type="match status" value="1"/>
</dbReference>
<dbReference type="InterPro" id="IPR047213">
    <property type="entry name" value="TPP_PYR_PDC_IPDC-like"/>
</dbReference>
<dbReference type="Pfam" id="PF10000">
    <property type="entry name" value="ACT_3"/>
    <property type="match status" value="1"/>
</dbReference>
<dbReference type="InterPro" id="IPR011766">
    <property type="entry name" value="TPP_enzyme_TPP-bd"/>
</dbReference>
<evidence type="ECO:0000259" key="14">
    <source>
        <dbReference type="Pfam" id="PF02776"/>
    </source>
</evidence>
<proteinExistence type="inferred from homology"/>
<sequence length="739" mass="80484">MPEIKVGDYLFRRLHELGIRSVFGVPGDYELALLDLVTDNDLAWKGNPNELISSYAADGYARVRGAGAFVTTFGPGELSAYCGMAGHYAEFVPVVHIVGYPAVDAVRNKRIMHHSLGNGKFDMYENMAKNITAATVVINYAPTAAQEIDETLSTMMRESRPVYIGLSVDIAYEMIDAEGLNVPIPIKLLPNDPALEESVVEEIERLMERSSNPAIIVDGGKSKRAVRHGVLNESHELIKLTNFPTFTTAMGKGGLDEAIPQFAGVHSGAGTLPAVREALESSDMVIWIGNYPSDFNTGEFTTVVNKDAVIIDLQRFAVWIGKTQYPVSMKLVLQRLVDSLRSMPVSMASRCVTWDPYPKFNFQANDGLKQDFLWGALSSFFLPGDVIIGETGTSAFGLCDTKLPSGVMMFNQTVYGSIGYATGAIVGVGQAIKESEGKWKRPILVTGEGSMHLTIQALADMLRWDLKPIIFVLNNGGYTVERLIHGKEAFYNEVAVLDYSMLGKTFGPVFESKYHGPIKTCGELSPLLEDPKFGNVGCLELVELVLPPLDAPSAVIKTGAAIDAFNKAKAKAEQGPGGLQVPTTFEAAFKCAIMSLMANDPGELSLSKLLSTLTHTVHPTTYVFATFTDTSNLPPLPETQMIFKESEGITVIVSKDYAESNKIEYFFPCKMVTLDVTSSLEAVGFMAVIATRLAAKGIGCNPVSGFYHDHVFVPLGREEESSEVLTRLAAEKREETEKV</sequence>
<dbReference type="PANTHER" id="PTHR43452">
    <property type="entry name" value="PYRUVATE DECARBOXYLASE"/>
    <property type="match status" value="1"/>
</dbReference>
<dbReference type="CDD" id="cd07038">
    <property type="entry name" value="TPP_PYR_PDC_IPDC_like"/>
    <property type="match status" value="1"/>
</dbReference>
<dbReference type="FunFam" id="3.40.50.970:FF:000024">
    <property type="entry name" value="Pyruvate decarboxylase isozyme"/>
    <property type="match status" value="1"/>
</dbReference>
<keyword evidence="9 11" id="KW-0786">Thiamine pyrophosphate</keyword>
<comment type="cofactor">
    <cofactor evidence="2">
        <name>thiamine diphosphate</name>
        <dbReference type="ChEBI" id="CHEBI:58937"/>
    </cofactor>
</comment>
<dbReference type="SUPFAM" id="SSF52518">
    <property type="entry name" value="Thiamin diphosphate-binding fold (THDP-binding)"/>
    <property type="match status" value="2"/>
</dbReference>
<evidence type="ECO:0000256" key="4">
    <source>
        <dbReference type="ARBA" id="ARBA00013202"/>
    </source>
</evidence>
<evidence type="ECO:0000313" key="16">
    <source>
        <dbReference type="EMBL" id="VTT57818.1"/>
    </source>
</evidence>
<dbReference type="AlphaFoldDB" id="A0A9Q9RDL7"/>
<comment type="similarity">
    <text evidence="3 11">Belongs to the TPP enzyme family.</text>
</comment>
<evidence type="ECO:0000256" key="10">
    <source>
        <dbReference type="ARBA" id="ARBA00023239"/>
    </source>
</evidence>
<dbReference type="InterPro" id="IPR029061">
    <property type="entry name" value="THDP-binding"/>
</dbReference>
<dbReference type="GO" id="GO:0030976">
    <property type="term" value="F:thiamine pyrophosphate binding"/>
    <property type="evidence" value="ECO:0007669"/>
    <property type="project" value="InterPro"/>
</dbReference>
<keyword evidence="6" id="KW-0479">Metal-binding</keyword>
<dbReference type="InterPro" id="IPR012000">
    <property type="entry name" value="Thiamin_PyroP_enz_cen_dom"/>
</dbReference>
<dbReference type="GO" id="GO:0000287">
    <property type="term" value="F:magnesium ion binding"/>
    <property type="evidence" value="ECO:0007669"/>
    <property type="project" value="InterPro"/>
</dbReference>
<dbReference type="InterPro" id="IPR018717">
    <property type="entry name" value="DUF2241"/>
</dbReference>
<dbReference type="InterPro" id="IPR045865">
    <property type="entry name" value="ACT-like_dom_sf"/>
</dbReference>
<evidence type="ECO:0000259" key="13">
    <source>
        <dbReference type="Pfam" id="PF02775"/>
    </source>
</evidence>
<evidence type="ECO:0000256" key="6">
    <source>
        <dbReference type="ARBA" id="ARBA00022723"/>
    </source>
</evidence>
<protein>
    <recommendedName>
        <fullName evidence="5">Pyruvate decarboxylase</fullName>
        <ecNumber evidence="4">4.1.1.1</ecNumber>
    </recommendedName>
</protein>
<dbReference type="InterPro" id="IPR047214">
    <property type="entry name" value="TPP_PDC_IPDC"/>
</dbReference>
<evidence type="ECO:0000256" key="11">
    <source>
        <dbReference type="RuleBase" id="RU362132"/>
    </source>
</evidence>
<dbReference type="InterPro" id="IPR029035">
    <property type="entry name" value="DHS-like_NAD/FAD-binding_dom"/>
</dbReference>
<evidence type="ECO:0000256" key="5">
    <source>
        <dbReference type="ARBA" id="ARBA00014422"/>
    </source>
</evidence>
<dbReference type="PANTHER" id="PTHR43452:SF30">
    <property type="entry name" value="PYRUVATE DECARBOXYLASE ISOZYME 1-RELATED"/>
    <property type="match status" value="1"/>
</dbReference>
<feature type="domain" description="Thiamine pyrophosphate enzyme TPP-binding" evidence="13">
    <location>
        <begin position="409"/>
        <end position="493"/>
    </location>
</feature>
<dbReference type="GO" id="GO:0000949">
    <property type="term" value="P:aromatic amino acid family catabolic process to alcohol via Ehrlich pathway"/>
    <property type="evidence" value="ECO:0007669"/>
    <property type="project" value="TreeGrafter"/>
</dbReference>
<dbReference type="Gene3D" id="3.40.50.1220">
    <property type="entry name" value="TPP-binding domain"/>
    <property type="match status" value="1"/>
</dbReference>
<accession>A0A9Q9RDL7</accession>
<feature type="domain" description="DUF2241" evidence="15">
    <location>
        <begin position="601"/>
        <end position="670"/>
    </location>
</feature>
<dbReference type="InterPro" id="IPR012001">
    <property type="entry name" value="Thiamin_PyroP_enz_TPP-bd_dom"/>
</dbReference>
<feature type="domain" description="Thiamine pyrophosphate enzyme central" evidence="12">
    <location>
        <begin position="201"/>
        <end position="324"/>
    </location>
</feature>
<dbReference type="Pfam" id="PF00205">
    <property type="entry name" value="TPP_enzyme_M"/>
    <property type="match status" value="1"/>
</dbReference>
<organism evidence="16 17">
    <name type="scientific">Fusarium fujikuroi</name>
    <name type="common">Bakanae and foot rot disease fungus</name>
    <name type="synonym">Gibberella fujikuroi</name>
    <dbReference type="NCBI Taxonomy" id="5127"/>
    <lineage>
        <taxon>Eukaryota</taxon>
        <taxon>Fungi</taxon>
        <taxon>Dikarya</taxon>
        <taxon>Ascomycota</taxon>
        <taxon>Pezizomycotina</taxon>
        <taxon>Sordariomycetes</taxon>
        <taxon>Hypocreomycetidae</taxon>
        <taxon>Hypocreales</taxon>
        <taxon>Nectriaceae</taxon>
        <taxon>Fusarium</taxon>
        <taxon>Fusarium fujikuroi species complex</taxon>
    </lineage>
</organism>
<gene>
    <name evidence="16" type="ORF">C2S_3478</name>
</gene>
<dbReference type="GO" id="GO:0004737">
    <property type="term" value="F:pyruvate decarboxylase activity"/>
    <property type="evidence" value="ECO:0007669"/>
    <property type="project" value="UniProtKB-EC"/>
</dbReference>
<evidence type="ECO:0000313" key="17">
    <source>
        <dbReference type="Proteomes" id="UP000760494"/>
    </source>
</evidence>
<dbReference type="SUPFAM" id="SSF55021">
    <property type="entry name" value="ACT-like"/>
    <property type="match status" value="2"/>
</dbReference>
<dbReference type="CDD" id="cd02005">
    <property type="entry name" value="TPP_PDC_IPDC"/>
    <property type="match status" value="1"/>
</dbReference>
<name>A0A9Q9RDL7_FUSFU</name>
<comment type="caution">
    <text evidence="16">The sequence shown here is derived from an EMBL/GenBank/DDBJ whole genome shotgun (WGS) entry which is preliminary data.</text>
</comment>
<dbReference type="FunFam" id="3.40.50.970:FF:000019">
    <property type="entry name" value="Pyruvate decarboxylase isozyme"/>
    <property type="match status" value="1"/>
</dbReference>
<evidence type="ECO:0000259" key="12">
    <source>
        <dbReference type="Pfam" id="PF00205"/>
    </source>
</evidence>
<dbReference type="GO" id="GO:0046394">
    <property type="term" value="P:carboxylic acid biosynthetic process"/>
    <property type="evidence" value="ECO:0007669"/>
    <property type="project" value="UniProtKB-ARBA"/>
</dbReference>
<keyword evidence="10" id="KW-0456">Lyase</keyword>
<feature type="domain" description="Thiamine pyrophosphate enzyme N-terminal TPP-binding" evidence="14">
    <location>
        <begin position="5"/>
        <end position="107"/>
    </location>
</feature>
<dbReference type="Pfam" id="PF02775">
    <property type="entry name" value="TPP_enzyme_C"/>
    <property type="match status" value="1"/>
</dbReference>
<evidence type="ECO:0000256" key="2">
    <source>
        <dbReference type="ARBA" id="ARBA00001964"/>
    </source>
</evidence>
<evidence type="ECO:0000256" key="3">
    <source>
        <dbReference type="ARBA" id="ARBA00007812"/>
    </source>
</evidence>
<keyword evidence="8" id="KW-0460">Magnesium</keyword>
<dbReference type="Gene3D" id="3.40.50.970">
    <property type="match status" value="2"/>
</dbReference>
<reference evidence="16" key="1">
    <citation type="submission" date="2019-05" db="EMBL/GenBank/DDBJ databases">
        <authorList>
            <person name="Piombo E."/>
        </authorList>
    </citation>
    <scope>NUCLEOTIDE SEQUENCE</scope>
    <source>
        <strain evidence="16">C2S</strain>
    </source>
</reference>
<dbReference type="GO" id="GO:0005634">
    <property type="term" value="C:nucleus"/>
    <property type="evidence" value="ECO:0007669"/>
    <property type="project" value="TreeGrafter"/>
</dbReference>
<evidence type="ECO:0000256" key="1">
    <source>
        <dbReference type="ARBA" id="ARBA00001041"/>
    </source>
</evidence>
<evidence type="ECO:0000256" key="8">
    <source>
        <dbReference type="ARBA" id="ARBA00022842"/>
    </source>
</evidence>
<dbReference type="GO" id="GO:0005829">
    <property type="term" value="C:cytosol"/>
    <property type="evidence" value="ECO:0007669"/>
    <property type="project" value="TreeGrafter"/>
</dbReference>
<keyword evidence="7" id="KW-0210">Decarboxylase</keyword>
<dbReference type="SUPFAM" id="SSF52467">
    <property type="entry name" value="DHS-like NAD/FAD-binding domain"/>
    <property type="match status" value="1"/>
</dbReference>
<dbReference type="EC" id="4.1.1.1" evidence="4"/>
<evidence type="ECO:0000256" key="9">
    <source>
        <dbReference type="ARBA" id="ARBA00023052"/>
    </source>
</evidence>